<evidence type="ECO:0000313" key="5">
    <source>
        <dbReference type="Proteomes" id="UP000076863"/>
    </source>
</evidence>
<evidence type="ECO:0000256" key="1">
    <source>
        <dbReference type="ARBA" id="ARBA00038215"/>
    </source>
</evidence>
<dbReference type="OrthoDB" id="5946976at2759"/>
<feature type="signal peptide" evidence="2">
    <location>
        <begin position="1"/>
        <end position="17"/>
    </location>
</feature>
<dbReference type="AlphaFoldDB" id="A0A162HRZ2"/>
<dbReference type="Pfam" id="PF00144">
    <property type="entry name" value="Beta-lactamase"/>
    <property type="match status" value="1"/>
</dbReference>
<dbReference type="InterPro" id="IPR012338">
    <property type="entry name" value="Beta-lactam/transpept-like"/>
</dbReference>
<evidence type="ECO:0000256" key="2">
    <source>
        <dbReference type="SAM" id="SignalP"/>
    </source>
</evidence>
<comment type="similarity">
    <text evidence="1">Belongs to the peptidase S12 family.</text>
</comment>
<feature type="domain" description="Beta-lactamase-related" evidence="3">
    <location>
        <begin position="42"/>
        <end position="380"/>
    </location>
</feature>
<keyword evidence="5" id="KW-1185">Reference proteome</keyword>
<evidence type="ECO:0000313" key="4">
    <source>
        <dbReference type="EMBL" id="OAA42385.1"/>
    </source>
</evidence>
<dbReference type="InterPro" id="IPR050491">
    <property type="entry name" value="AmpC-like"/>
</dbReference>
<accession>A0A162HRZ2</accession>
<dbReference type="Proteomes" id="UP000076863">
    <property type="component" value="Unassembled WGS sequence"/>
</dbReference>
<dbReference type="PANTHER" id="PTHR46825:SF9">
    <property type="entry name" value="BETA-LACTAMASE-RELATED DOMAIN-CONTAINING PROTEIN"/>
    <property type="match status" value="1"/>
</dbReference>
<dbReference type="EMBL" id="AZHA01000014">
    <property type="protein sequence ID" value="OAA42385.1"/>
    <property type="molecule type" value="Genomic_DNA"/>
</dbReference>
<comment type="caution">
    <text evidence="4">The sequence shown here is derived from an EMBL/GenBank/DDBJ whole genome shotgun (WGS) entry which is preliminary data.</text>
</comment>
<protein>
    <submittedName>
        <fullName evidence="4">Beta-lactamase-type transpeptidase fold domain containing protein</fullName>
    </submittedName>
</protein>
<dbReference type="Gene3D" id="3.40.710.10">
    <property type="entry name" value="DD-peptidase/beta-lactamase superfamily"/>
    <property type="match status" value="1"/>
</dbReference>
<evidence type="ECO:0000259" key="3">
    <source>
        <dbReference type="Pfam" id="PF00144"/>
    </source>
</evidence>
<dbReference type="InterPro" id="IPR001466">
    <property type="entry name" value="Beta-lactam-related"/>
</dbReference>
<name>A0A162HRZ2_9HYPO</name>
<dbReference type="PANTHER" id="PTHR46825">
    <property type="entry name" value="D-ALANYL-D-ALANINE-CARBOXYPEPTIDASE/ENDOPEPTIDASE AMPH"/>
    <property type="match status" value="1"/>
</dbReference>
<reference evidence="4 5" key="1">
    <citation type="journal article" date="2016" name="Genome Biol. Evol.">
        <title>Divergent and convergent evolution of fungal pathogenicity.</title>
        <authorList>
            <person name="Shang Y."/>
            <person name="Xiao G."/>
            <person name="Zheng P."/>
            <person name="Cen K."/>
            <person name="Zhan S."/>
            <person name="Wang C."/>
        </authorList>
    </citation>
    <scope>NUCLEOTIDE SEQUENCE [LARGE SCALE GENOMIC DNA]</scope>
    <source>
        <strain evidence="4 5">RCEF 3172</strain>
    </source>
</reference>
<sequence>MSLRSTVLALAIAVAQAAQRSDSQKPIISKHKSLLNPLNDTFAKLVQESLDVWHVPGIAVGVIDGDHIFTELNKEIQTLQGYGYATLPDVRATADTLWYGASTSKAHAAALLSQLIHSGNYSQFPLGWETPISSIIRDDFVLPDEWATAHVTLNDAASHRTGMGRHDLAMHRVRNGRPETPRDVARRLRHLGMTAEPRVRYSYCNFMYTTLGHVLETVTGVWLGEALRTRLWAPLGMASTYFDVGDAVRAPEHFAAGYAWDERAGNYTTVDYMSVKEVGAAGAVISNVKDYAKWVKSLLDKSGPLSAETHADIRKPRMLVLEELKDSLETKTYGLGWIRETIHGHVVYQHSGGMHAYGAEVFWLPDIKLGIVAFGNTALSSNFVELEVVYRLIEDKLNIPAQERIDIRARSMKIRDNVLTREEAIKLLFPDRPETPQLGSFDVGQLVGHYRNEGWGDVVLTVSHDLDTNKTVLVGPREEATFRHTFVLEHITGDYWLIKAAMLGDSRYTDEFFSSKFVAGIDGKPTAMELDTAQGAGNPGDGIIRFIKSD</sequence>
<dbReference type="SUPFAM" id="SSF56601">
    <property type="entry name" value="beta-lactamase/transpeptidase-like"/>
    <property type="match status" value="1"/>
</dbReference>
<organism evidence="4 5">
    <name type="scientific">Beauveria brongniartii RCEF 3172</name>
    <dbReference type="NCBI Taxonomy" id="1081107"/>
    <lineage>
        <taxon>Eukaryota</taxon>
        <taxon>Fungi</taxon>
        <taxon>Dikarya</taxon>
        <taxon>Ascomycota</taxon>
        <taxon>Pezizomycotina</taxon>
        <taxon>Sordariomycetes</taxon>
        <taxon>Hypocreomycetidae</taxon>
        <taxon>Hypocreales</taxon>
        <taxon>Cordycipitaceae</taxon>
        <taxon>Beauveria</taxon>
        <taxon>Beauveria brongniartii</taxon>
    </lineage>
</organism>
<keyword evidence="2" id="KW-0732">Signal</keyword>
<feature type="chain" id="PRO_5007835358" evidence="2">
    <location>
        <begin position="18"/>
        <end position="550"/>
    </location>
</feature>
<proteinExistence type="inferred from homology"/>
<gene>
    <name evidence="4" type="ORF">BBO_05048</name>
</gene>